<feature type="non-terminal residue" evidence="2">
    <location>
        <position position="1"/>
    </location>
</feature>
<reference evidence="2" key="2">
    <citation type="journal article" date="2014" name="BMC Genomics">
        <title>A genomic perspective to assessing quality of mass-reared SIT flies used in Mediterranean fruit fly (Ceratitis capitata) eradication in California.</title>
        <authorList>
            <person name="Calla B."/>
            <person name="Hall B."/>
            <person name="Hou S."/>
            <person name="Geib S.M."/>
        </authorList>
    </citation>
    <scope>NUCLEOTIDE SEQUENCE</scope>
</reference>
<dbReference type="EMBL" id="GAMC01015461">
    <property type="protein sequence ID" value="JAB91094.1"/>
    <property type="molecule type" value="mRNA"/>
</dbReference>
<sequence>SSLPPGLKRWTMGYLSSCQSTIEFRVETTKLRMIEQVTILYYANNIYWDATTRSTPTEHLQEAELRARQKGSTRHERHHTATRSTTAEQNDLPTVIKRHSSAAR</sequence>
<feature type="region of interest" description="Disordered" evidence="1">
    <location>
        <begin position="67"/>
        <end position="104"/>
    </location>
</feature>
<dbReference type="AlphaFoldDB" id="W8BN42"/>
<reference evidence="2" key="1">
    <citation type="submission" date="2013-07" db="EMBL/GenBank/DDBJ databases">
        <authorList>
            <person name="Geib S."/>
        </authorList>
    </citation>
    <scope>NUCLEOTIDE SEQUENCE</scope>
</reference>
<protein>
    <submittedName>
        <fullName evidence="2">Uncharacterized protein</fullName>
    </submittedName>
</protein>
<evidence type="ECO:0000313" key="2">
    <source>
        <dbReference type="EMBL" id="JAB91094.1"/>
    </source>
</evidence>
<feature type="compositionally biased region" description="Basic residues" evidence="1">
    <location>
        <begin position="68"/>
        <end position="81"/>
    </location>
</feature>
<name>W8BN42_CERCA</name>
<organism evidence="2">
    <name type="scientific">Ceratitis capitata</name>
    <name type="common">Mediterranean fruit fly</name>
    <name type="synonym">Tephritis capitata</name>
    <dbReference type="NCBI Taxonomy" id="7213"/>
    <lineage>
        <taxon>Eukaryota</taxon>
        <taxon>Metazoa</taxon>
        <taxon>Ecdysozoa</taxon>
        <taxon>Arthropoda</taxon>
        <taxon>Hexapoda</taxon>
        <taxon>Insecta</taxon>
        <taxon>Pterygota</taxon>
        <taxon>Neoptera</taxon>
        <taxon>Endopterygota</taxon>
        <taxon>Diptera</taxon>
        <taxon>Brachycera</taxon>
        <taxon>Muscomorpha</taxon>
        <taxon>Tephritoidea</taxon>
        <taxon>Tephritidae</taxon>
        <taxon>Ceratitis</taxon>
        <taxon>Ceratitis</taxon>
    </lineage>
</organism>
<accession>W8BN42</accession>
<proteinExistence type="evidence at transcript level"/>
<feature type="compositionally biased region" description="Polar residues" evidence="1">
    <location>
        <begin position="82"/>
        <end position="92"/>
    </location>
</feature>
<evidence type="ECO:0000256" key="1">
    <source>
        <dbReference type="SAM" id="MobiDB-lite"/>
    </source>
</evidence>